<organism evidence="1 2">
    <name type="scientific">Phanerochaete carnosa (strain HHB-10118-sp)</name>
    <name type="common">White-rot fungus</name>
    <name type="synonym">Peniophora carnosa</name>
    <dbReference type="NCBI Taxonomy" id="650164"/>
    <lineage>
        <taxon>Eukaryota</taxon>
        <taxon>Fungi</taxon>
        <taxon>Dikarya</taxon>
        <taxon>Basidiomycota</taxon>
        <taxon>Agaricomycotina</taxon>
        <taxon>Agaricomycetes</taxon>
        <taxon>Polyporales</taxon>
        <taxon>Phanerochaetaceae</taxon>
        <taxon>Phanerochaete</taxon>
    </lineage>
</organism>
<evidence type="ECO:0000313" key="1">
    <source>
        <dbReference type="EMBL" id="EKM48446.1"/>
    </source>
</evidence>
<feature type="non-terminal residue" evidence="1">
    <location>
        <position position="277"/>
    </location>
</feature>
<keyword evidence="2" id="KW-1185">Reference proteome</keyword>
<dbReference type="Proteomes" id="UP000008370">
    <property type="component" value="Unassembled WGS sequence"/>
</dbReference>
<reference evidence="1 2" key="1">
    <citation type="journal article" date="2012" name="BMC Genomics">
        <title>Comparative genomics of the white-rot fungi, Phanerochaete carnosa and P. chrysosporium, to elucidate the genetic basis of the distinct wood types they colonize.</title>
        <authorList>
            <person name="Suzuki H."/>
            <person name="MacDonald J."/>
            <person name="Syed K."/>
            <person name="Salamov A."/>
            <person name="Hori C."/>
            <person name="Aerts A."/>
            <person name="Henrissat B."/>
            <person name="Wiebenga A."/>
            <person name="vanKuyk P.A."/>
            <person name="Barry K."/>
            <person name="Lindquist E."/>
            <person name="LaButti K."/>
            <person name="Lapidus A."/>
            <person name="Lucas S."/>
            <person name="Coutinho P."/>
            <person name="Gong Y."/>
            <person name="Samejima M."/>
            <person name="Mahadevan R."/>
            <person name="Abou-Zaid M."/>
            <person name="de Vries R.P."/>
            <person name="Igarashi K."/>
            <person name="Yadav J.S."/>
            <person name="Grigoriev I.V."/>
            <person name="Master E.R."/>
        </authorList>
    </citation>
    <scope>NUCLEOTIDE SEQUENCE [LARGE SCALE GENOMIC DNA]</scope>
    <source>
        <strain evidence="1 2">HHB-10118-sp</strain>
    </source>
</reference>
<dbReference type="KEGG" id="pco:PHACADRAFT_33875"/>
<protein>
    <recommendedName>
        <fullName evidence="3">BTB domain-containing protein</fullName>
    </recommendedName>
</protein>
<dbReference type="GeneID" id="18919860"/>
<evidence type="ECO:0008006" key="3">
    <source>
        <dbReference type="Google" id="ProtNLM"/>
    </source>
</evidence>
<sequence length="277" mass="31421">YSHHVEGIQDTESLHARNKRKLDAIDALPAVAPSPPRHERLWFDDGNVVILINEFLFKIHSSVLELHSAIVIHLSRQQYEAVSSFLELLPDFIFLHTTDREFDFAELLLILYGLDRLFIDRRICISFANPRPIALLSLKYNVPGIPEEVSARLRAVFPANLDYPLTWVDISSYLRAFYGNPVQCSEADCIAVVDPSGRLNLQYVWVTTAYHCCRLDPALPFDGAQCGGERVQLTPDELRLCAIAIKQLCEASTRVMWLIAMCMLTRCHFRGASPARP</sequence>
<dbReference type="HOGENOM" id="CLU_1006680_0_0_1"/>
<dbReference type="AlphaFoldDB" id="K5UG55"/>
<evidence type="ECO:0000313" key="2">
    <source>
        <dbReference type="Proteomes" id="UP000008370"/>
    </source>
</evidence>
<name>K5UG55_PHACS</name>
<dbReference type="EMBL" id="JH931045">
    <property type="protein sequence ID" value="EKM48446.1"/>
    <property type="molecule type" value="Genomic_DNA"/>
</dbReference>
<gene>
    <name evidence="1" type="ORF">PHACADRAFT_33875</name>
</gene>
<proteinExistence type="predicted"/>
<dbReference type="RefSeq" id="XP_007403003.1">
    <property type="nucleotide sequence ID" value="XM_007402941.1"/>
</dbReference>
<dbReference type="InParanoid" id="K5UG55"/>
<dbReference type="OrthoDB" id="3036049at2759"/>
<accession>K5UG55</accession>